<accession>A0A556TLC8</accession>
<proteinExistence type="predicted"/>
<organism evidence="1 2">
    <name type="scientific">Bagarius yarrelli</name>
    <name type="common">Goonch</name>
    <name type="synonym">Bagrus yarrelli</name>
    <dbReference type="NCBI Taxonomy" id="175774"/>
    <lineage>
        <taxon>Eukaryota</taxon>
        <taxon>Metazoa</taxon>
        <taxon>Chordata</taxon>
        <taxon>Craniata</taxon>
        <taxon>Vertebrata</taxon>
        <taxon>Euteleostomi</taxon>
        <taxon>Actinopterygii</taxon>
        <taxon>Neopterygii</taxon>
        <taxon>Teleostei</taxon>
        <taxon>Ostariophysi</taxon>
        <taxon>Siluriformes</taxon>
        <taxon>Sisoridae</taxon>
        <taxon>Sisorinae</taxon>
        <taxon>Bagarius</taxon>
    </lineage>
</organism>
<dbReference type="Proteomes" id="UP000319801">
    <property type="component" value="Unassembled WGS sequence"/>
</dbReference>
<protein>
    <submittedName>
        <fullName evidence="1">Uncharacterized protein</fullName>
    </submittedName>
</protein>
<evidence type="ECO:0000313" key="2">
    <source>
        <dbReference type="Proteomes" id="UP000319801"/>
    </source>
</evidence>
<keyword evidence="2" id="KW-1185">Reference proteome</keyword>
<reference evidence="1 2" key="1">
    <citation type="journal article" date="2019" name="Genome Biol. Evol.">
        <title>Whole-Genome Sequencing of the Giant Devil Catfish, Bagarius yarrelli.</title>
        <authorList>
            <person name="Jiang W."/>
            <person name="Lv Y."/>
            <person name="Cheng L."/>
            <person name="Yang K."/>
            <person name="Chao B."/>
            <person name="Wang X."/>
            <person name="Li Y."/>
            <person name="Pan X."/>
            <person name="You X."/>
            <person name="Zhang Y."/>
            <person name="Yang J."/>
            <person name="Li J."/>
            <person name="Zhang X."/>
            <person name="Liu S."/>
            <person name="Sun C."/>
            <person name="Yang J."/>
            <person name="Shi Q."/>
        </authorList>
    </citation>
    <scope>NUCLEOTIDE SEQUENCE [LARGE SCALE GENOMIC DNA]</scope>
    <source>
        <strain evidence="1">JWS20170419001</strain>
        <tissue evidence="1">Muscle</tissue>
    </source>
</reference>
<dbReference type="EMBL" id="VCAZ01000005">
    <property type="protein sequence ID" value="TSK19981.1"/>
    <property type="molecule type" value="Genomic_DNA"/>
</dbReference>
<dbReference type="AlphaFoldDB" id="A0A556TLC8"/>
<comment type="caution">
    <text evidence="1">The sequence shown here is derived from an EMBL/GenBank/DDBJ whole genome shotgun (WGS) entry which is preliminary data.</text>
</comment>
<evidence type="ECO:0000313" key="1">
    <source>
        <dbReference type="EMBL" id="TSK19981.1"/>
    </source>
</evidence>
<gene>
    <name evidence="1" type="ORF">Baya_1529</name>
</gene>
<sequence>MMSYRIVWKREKERGIEEEEESERIRLWGKGTRCHVGFSVGNIYEMRREEWPKPSCSNMAATCSHSPAVSQEQPAVLNDQQGLGSAHVSLMLCLKPDRDIASIQLEICRGHPDIPCMWAAIKHEPDLKKLEAKVLTEKEQNENEKV</sequence>
<name>A0A556TLC8_BAGYA</name>